<dbReference type="RefSeq" id="WP_093650351.1">
    <property type="nucleotide sequence ID" value="NZ_CTEN01000002.1"/>
</dbReference>
<dbReference type="HAMAP" id="MF_01159">
    <property type="entry name" value="YabA"/>
    <property type="match status" value="1"/>
</dbReference>
<feature type="binding site" evidence="6">
    <location>
        <position position="81"/>
    </location>
    <ligand>
        <name>Zn(2+)</name>
        <dbReference type="ChEBI" id="CHEBI:29105"/>
    </ligand>
</feature>
<feature type="binding site" evidence="6">
    <location>
        <position position="79"/>
    </location>
    <ligand>
        <name>Zn(2+)</name>
        <dbReference type="ChEBI" id="CHEBI:29105"/>
    </ligand>
</feature>
<dbReference type="STRING" id="1608583.BN1356_01094"/>
<evidence type="ECO:0000256" key="6">
    <source>
        <dbReference type="HAMAP-Rule" id="MF_01159"/>
    </source>
</evidence>
<keyword evidence="1 6" id="KW-0963">Cytoplasm</keyword>
<reference evidence="8" key="1">
    <citation type="submission" date="2015-03" db="EMBL/GenBank/DDBJ databases">
        <authorList>
            <person name="Urmite Genomes"/>
        </authorList>
    </citation>
    <scope>NUCLEOTIDE SEQUENCE [LARGE SCALE GENOMIC DNA]</scope>
    <source>
        <strain evidence="8">FF10</strain>
    </source>
</reference>
<comment type="similarity">
    <text evidence="6">Belongs to the YabA family.</text>
</comment>
<name>A0A0E4CSL3_9STRE</name>
<feature type="binding site" evidence="6">
    <location>
        <position position="95"/>
    </location>
    <ligand>
        <name>Zn(2+)</name>
        <dbReference type="ChEBI" id="CHEBI:29105"/>
    </ligand>
</feature>
<evidence type="ECO:0000256" key="4">
    <source>
        <dbReference type="ARBA" id="ARBA00022833"/>
    </source>
</evidence>
<keyword evidence="4 6" id="KW-0862">Zinc</keyword>
<evidence type="ECO:0000256" key="5">
    <source>
        <dbReference type="ARBA" id="ARBA00022880"/>
    </source>
</evidence>
<accession>A0A0E4CSL3</accession>
<dbReference type="PIRSF" id="PIRSF021439">
    <property type="entry name" value="DUF972"/>
    <property type="match status" value="1"/>
</dbReference>
<dbReference type="NCBIfam" id="NF009640">
    <property type="entry name" value="PRK13169.1-1"/>
    <property type="match status" value="1"/>
</dbReference>
<comment type="cofactor">
    <cofactor evidence="6">
        <name>Zn(2+)</name>
        <dbReference type="ChEBI" id="CHEBI:29105"/>
    </cofactor>
    <text evidence="6">Binds 1 zinc ion per subunit.</text>
</comment>
<dbReference type="InterPro" id="IPR010377">
    <property type="entry name" value="YabA"/>
</dbReference>
<comment type="subunit">
    <text evidence="6">Homotetramer. Interacts with both DnaA and DnaN, acting as a bridge between these two proteins.</text>
</comment>
<proteinExistence type="inferred from homology"/>
<dbReference type="GO" id="GO:0043590">
    <property type="term" value="C:bacterial nucleoid"/>
    <property type="evidence" value="ECO:0007669"/>
    <property type="project" value="UniProtKB-UniRule"/>
</dbReference>
<dbReference type="AlphaFoldDB" id="A0A0E4CSL3"/>
<dbReference type="OrthoDB" id="2112130at2"/>
<evidence type="ECO:0000256" key="1">
    <source>
        <dbReference type="ARBA" id="ARBA00022490"/>
    </source>
</evidence>
<dbReference type="Proteomes" id="UP000198604">
    <property type="component" value="Unassembled WGS sequence"/>
</dbReference>
<dbReference type="GO" id="GO:0006260">
    <property type="term" value="P:DNA replication"/>
    <property type="evidence" value="ECO:0007669"/>
    <property type="project" value="UniProtKB-KW"/>
</dbReference>
<evidence type="ECO:0000256" key="3">
    <source>
        <dbReference type="ARBA" id="ARBA00022723"/>
    </source>
</evidence>
<keyword evidence="5 6" id="KW-0236">DNA replication inhibitor</keyword>
<protein>
    <recommendedName>
        <fullName evidence="6">Replication initiation control protein YabA</fullName>
    </recommendedName>
</protein>
<keyword evidence="2 6" id="KW-0235">DNA replication</keyword>
<keyword evidence="8" id="KW-1185">Reference proteome</keyword>
<evidence type="ECO:0000256" key="2">
    <source>
        <dbReference type="ARBA" id="ARBA00022705"/>
    </source>
</evidence>
<comment type="function">
    <text evidence="6">Involved in control of chromosome replication initiation. Inhibits the cooperative binding of DnaA to the oriC region, thus negatively regulating initiation of chromosome replication. Inhibits the ability of DnaA-ATP to form a helix on DNA; does not disassemble preformed DnaA-DNA helices. Decreases the residence time of DnaA on the chromosome at its binding sites (oriC, replication forks and promoter-binding sites). Tethers DnaA to the replication machinery via the DNA polymerase beta sliding clamp subunit (dnaN). Associates with oriC and other DnaA targets on the chromosome in a DnaA-dependent manner.</text>
</comment>
<dbReference type="Pfam" id="PF06156">
    <property type="entry name" value="YabA"/>
    <property type="match status" value="1"/>
</dbReference>
<evidence type="ECO:0000313" key="7">
    <source>
        <dbReference type="EMBL" id="CQR24737.1"/>
    </source>
</evidence>
<sequence>MDKREIFDALDGFSQNLLMTLAEVEAIKKHLQGVIDENTALRLENSKLRDRLSKEEKEDAKSSNYGKENLENIYEDGFHICTFSYGQRRDNDEPCMFCLELLNRD</sequence>
<dbReference type="GO" id="GO:0008270">
    <property type="term" value="F:zinc ion binding"/>
    <property type="evidence" value="ECO:0007669"/>
    <property type="project" value="UniProtKB-UniRule"/>
</dbReference>
<dbReference type="GO" id="GO:0008156">
    <property type="term" value="P:negative regulation of DNA replication"/>
    <property type="evidence" value="ECO:0007669"/>
    <property type="project" value="UniProtKB-UniRule"/>
</dbReference>
<feature type="binding site" evidence="6">
    <location>
        <position position="98"/>
    </location>
    <ligand>
        <name>Zn(2+)</name>
        <dbReference type="ChEBI" id="CHEBI:29105"/>
    </ligand>
</feature>
<gene>
    <name evidence="6" type="primary">yabA</name>
    <name evidence="7" type="ORF">BN1356_01094</name>
</gene>
<keyword evidence="3 6" id="KW-0479">Metal-binding</keyword>
<comment type="subcellular location">
    <subcellularLocation>
        <location evidence="6">Cytoplasm</location>
        <location evidence="6">Nucleoid</location>
    </subcellularLocation>
    <text evidence="6">Localizes in tight foci, which correspond to the replisome at mid-cell throughout the cell cycle.</text>
</comment>
<dbReference type="EMBL" id="CTEN01000002">
    <property type="protein sequence ID" value="CQR24737.1"/>
    <property type="molecule type" value="Genomic_DNA"/>
</dbReference>
<organism evidence="7 8">
    <name type="scientific">Streptococcus varani</name>
    <dbReference type="NCBI Taxonomy" id="1608583"/>
    <lineage>
        <taxon>Bacteria</taxon>
        <taxon>Bacillati</taxon>
        <taxon>Bacillota</taxon>
        <taxon>Bacilli</taxon>
        <taxon>Lactobacillales</taxon>
        <taxon>Streptococcaceae</taxon>
        <taxon>Streptococcus</taxon>
    </lineage>
</organism>
<evidence type="ECO:0000313" key="8">
    <source>
        <dbReference type="Proteomes" id="UP000198604"/>
    </source>
</evidence>